<evidence type="ECO:0000313" key="2">
    <source>
        <dbReference type="Proteomes" id="UP000254331"/>
    </source>
</evidence>
<organism evidence="1 2">
    <name type="scientific">Proteus vulgaris</name>
    <dbReference type="NCBI Taxonomy" id="585"/>
    <lineage>
        <taxon>Bacteria</taxon>
        <taxon>Pseudomonadati</taxon>
        <taxon>Pseudomonadota</taxon>
        <taxon>Gammaproteobacteria</taxon>
        <taxon>Enterobacterales</taxon>
        <taxon>Morganellaceae</taxon>
        <taxon>Proteus</taxon>
    </lineage>
</organism>
<evidence type="ECO:0000313" key="1">
    <source>
        <dbReference type="EMBL" id="SUC17745.1"/>
    </source>
</evidence>
<proteinExistence type="predicted"/>
<accession>A0A379FDR7</accession>
<reference evidence="1 2" key="1">
    <citation type="submission" date="2018-06" db="EMBL/GenBank/DDBJ databases">
        <authorList>
            <consortium name="Pathogen Informatics"/>
            <person name="Doyle S."/>
        </authorList>
    </citation>
    <scope>NUCLEOTIDE SEQUENCE [LARGE SCALE GENOMIC DNA]</scope>
    <source>
        <strain evidence="1 2">NCTC10376</strain>
    </source>
</reference>
<dbReference type="AlphaFoldDB" id="A0A379FDR7"/>
<protein>
    <submittedName>
        <fullName evidence="1">Uncharacterized protein</fullName>
    </submittedName>
</protein>
<dbReference type="EMBL" id="UGTW01000001">
    <property type="protein sequence ID" value="SUC17745.1"/>
    <property type="molecule type" value="Genomic_DNA"/>
</dbReference>
<dbReference type="Proteomes" id="UP000254331">
    <property type="component" value="Unassembled WGS sequence"/>
</dbReference>
<name>A0A379FDR7_PROVU</name>
<gene>
    <name evidence="1" type="ORF">NCTC10376_03698</name>
</gene>
<sequence length="52" mass="6033">MSITKVINSTLHPMDDLYSQKKETNTNIVGINNNNKVYNKELKIQKKRKISV</sequence>